<reference evidence="2" key="2">
    <citation type="journal article" date="2023" name="IMA Fungus">
        <title>Comparative genomic study of the Penicillium genus elucidates a diverse pangenome and 15 lateral gene transfer events.</title>
        <authorList>
            <person name="Petersen C."/>
            <person name="Sorensen T."/>
            <person name="Nielsen M.R."/>
            <person name="Sondergaard T.E."/>
            <person name="Sorensen J.L."/>
            <person name="Fitzpatrick D.A."/>
            <person name="Frisvad J.C."/>
            <person name="Nielsen K.L."/>
        </authorList>
    </citation>
    <scope>NUCLEOTIDE SEQUENCE</scope>
    <source>
        <strain evidence="2">IBT 34128</strain>
    </source>
</reference>
<feature type="region of interest" description="Disordered" evidence="1">
    <location>
        <begin position="64"/>
        <end position="92"/>
    </location>
</feature>
<dbReference type="AlphaFoldDB" id="A0A9W9KCM8"/>
<dbReference type="EMBL" id="JAPMSZ010000005">
    <property type="protein sequence ID" value="KAJ5101429.1"/>
    <property type="molecule type" value="Genomic_DNA"/>
</dbReference>
<comment type="caution">
    <text evidence="2">The sequence shown here is derived from an EMBL/GenBank/DDBJ whole genome shotgun (WGS) entry which is preliminary data.</text>
</comment>
<evidence type="ECO:0000313" key="2">
    <source>
        <dbReference type="EMBL" id="KAJ5101429.1"/>
    </source>
</evidence>
<keyword evidence="3" id="KW-1185">Reference proteome</keyword>
<dbReference type="Proteomes" id="UP001141434">
    <property type="component" value="Unassembled WGS sequence"/>
</dbReference>
<organism evidence="2 3">
    <name type="scientific">Penicillium alfredii</name>
    <dbReference type="NCBI Taxonomy" id="1506179"/>
    <lineage>
        <taxon>Eukaryota</taxon>
        <taxon>Fungi</taxon>
        <taxon>Dikarya</taxon>
        <taxon>Ascomycota</taxon>
        <taxon>Pezizomycotina</taxon>
        <taxon>Eurotiomycetes</taxon>
        <taxon>Eurotiomycetidae</taxon>
        <taxon>Eurotiales</taxon>
        <taxon>Aspergillaceae</taxon>
        <taxon>Penicillium</taxon>
    </lineage>
</organism>
<feature type="compositionally biased region" description="Polar residues" evidence="1">
    <location>
        <begin position="64"/>
        <end position="86"/>
    </location>
</feature>
<evidence type="ECO:0000256" key="1">
    <source>
        <dbReference type="SAM" id="MobiDB-lite"/>
    </source>
</evidence>
<dbReference type="RefSeq" id="XP_056512260.1">
    <property type="nucleotide sequence ID" value="XM_056654233.1"/>
</dbReference>
<gene>
    <name evidence="2" type="ORF">NUU61_003651</name>
</gene>
<sequence>MKREEITGKPPKLRNRWAPCQSTACAMDHVGSPFGRAAAPNDEFPRFYNIQPDHGWTLTDTMANDTGRRWSTSGGTRETKSSLNARSNRHGA</sequence>
<proteinExistence type="predicted"/>
<reference evidence="2" key="1">
    <citation type="submission" date="2022-11" db="EMBL/GenBank/DDBJ databases">
        <authorList>
            <person name="Petersen C."/>
        </authorList>
    </citation>
    <scope>NUCLEOTIDE SEQUENCE</scope>
    <source>
        <strain evidence="2">IBT 34128</strain>
    </source>
</reference>
<evidence type="ECO:0000313" key="3">
    <source>
        <dbReference type="Proteomes" id="UP001141434"/>
    </source>
</evidence>
<dbReference type="GeneID" id="81393401"/>
<protein>
    <submittedName>
        <fullName evidence="2">Uncharacterized protein</fullName>
    </submittedName>
</protein>
<name>A0A9W9KCM8_9EURO</name>
<accession>A0A9W9KCM8</accession>